<feature type="transmembrane region" description="Helical" evidence="7">
    <location>
        <begin position="66"/>
        <end position="84"/>
    </location>
</feature>
<feature type="transmembrane region" description="Helical" evidence="7">
    <location>
        <begin position="150"/>
        <end position="173"/>
    </location>
</feature>
<sequence length="189" mass="20064">EPYLTQYLTELLAGCPIIIDCVQERIMAMRGRFSGASTSDGSDYQHRQKVADHYRQSAMARDRLRLLFRADLALFLPAIAYATTPIIMKITPVDHTVLVGLGVVAAVQLMAWIVAFKTRSALGVGVSAALSSISGVSVVGYVVSQFSAQNAHLIAGTLLGAAHISIGVVLGQLSRAFSAAAKQGARSAY</sequence>
<comment type="subcellular location">
    <subcellularLocation>
        <location evidence="1">Endoplasmic reticulum membrane</location>
        <topology evidence="1">Multi-pass membrane protein</topology>
    </subcellularLocation>
</comment>
<evidence type="ECO:0000256" key="4">
    <source>
        <dbReference type="ARBA" id="ARBA00022824"/>
    </source>
</evidence>
<reference evidence="8" key="1">
    <citation type="submission" date="2015-04" db="EMBL/GenBank/DDBJ databases">
        <title>The genome sequence of the plant pathogenic Rhizarian Plasmodiophora brassicae reveals insights in its biotrophic life cycle and the origin of chitin synthesis.</title>
        <authorList>
            <person name="Schwelm A."/>
            <person name="Fogelqvist J."/>
            <person name="Knaust A."/>
            <person name="Julke S."/>
            <person name="Lilja T."/>
            <person name="Dhandapani V."/>
            <person name="Bonilla-Rosso G."/>
            <person name="Karlsson M."/>
            <person name="Shevchenko A."/>
            <person name="Choi S.R."/>
            <person name="Kim H.G."/>
            <person name="Park J.Y."/>
            <person name="Lim Y.P."/>
            <person name="Ludwig-Muller J."/>
            <person name="Dixelius C."/>
        </authorList>
    </citation>
    <scope>NUCLEOTIDE SEQUENCE</scope>
    <source>
        <tissue evidence="8">Potato root galls</tissue>
    </source>
</reference>
<evidence type="ECO:0000256" key="3">
    <source>
        <dbReference type="ARBA" id="ARBA00022692"/>
    </source>
</evidence>
<dbReference type="AlphaFoldDB" id="A0A0H5R8T3"/>
<feature type="non-terminal residue" evidence="8">
    <location>
        <position position="1"/>
    </location>
</feature>
<keyword evidence="6 7" id="KW-0472">Membrane</keyword>
<dbReference type="GO" id="GO:0005789">
    <property type="term" value="C:endoplasmic reticulum membrane"/>
    <property type="evidence" value="ECO:0007669"/>
    <property type="project" value="UniProtKB-SubCell"/>
</dbReference>
<proteinExistence type="inferred from homology"/>
<comment type="similarity">
    <text evidence="2">Belongs to the jagunal family.</text>
</comment>
<evidence type="ECO:0000256" key="7">
    <source>
        <dbReference type="SAM" id="Phobius"/>
    </source>
</evidence>
<dbReference type="InterPro" id="IPR009787">
    <property type="entry name" value="Jagunal"/>
</dbReference>
<dbReference type="EMBL" id="HACM01010088">
    <property type="protein sequence ID" value="CRZ10530.1"/>
    <property type="molecule type" value="Transcribed_RNA"/>
</dbReference>
<organism evidence="8">
    <name type="scientific">Spongospora subterranea</name>
    <dbReference type="NCBI Taxonomy" id="70186"/>
    <lineage>
        <taxon>Eukaryota</taxon>
        <taxon>Sar</taxon>
        <taxon>Rhizaria</taxon>
        <taxon>Endomyxa</taxon>
        <taxon>Phytomyxea</taxon>
        <taxon>Plasmodiophorida</taxon>
        <taxon>Plasmodiophoridae</taxon>
        <taxon>Spongospora</taxon>
    </lineage>
</organism>
<dbReference type="GO" id="GO:0007029">
    <property type="term" value="P:endoplasmic reticulum organization"/>
    <property type="evidence" value="ECO:0007669"/>
    <property type="project" value="InterPro"/>
</dbReference>
<keyword evidence="3 7" id="KW-0812">Transmembrane</keyword>
<dbReference type="PANTHER" id="PTHR20955">
    <property type="entry name" value="PROTEIN JAGUNAL HOMOLOG 1"/>
    <property type="match status" value="1"/>
</dbReference>
<dbReference type="GO" id="GO:0016192">
    <property type="term" value="P:vesicle-mediated transport"/>
    <property type="evidence" value="ECO:0007669"/>
    <property type="project" value="TreeGrafter"/>
</dbReference>
<feature type="transmembrane region" description="Helical" evidence="7">
    <location>
        <begin position="122"/>
        <end position="144"/>
    </location>
</feature>
<keyword evidence="4" id="KW-0256">Endoplasmic reticulum</keyword>
<name>A0A0H5R8T3_9EUKA</name>
<dbReference type="Pfam" id="PF07086">
    <property type="entry name" value="Jagunal"/>
    <property type="match status" value="1"/>
</dbReference>
<accession>A0A0H5R8T3</accession>
<keyword evidence="5 7" id="KW-1133">Transmembrane helix</keyword>
<evidence type="ECO:0000256" key="5">
    <source>
        <dbReference type="ARBA" id="ARBA00022989"/>
    </source>
</evidence>
<evidence type="ECO:0000256" key="2">
    <source>
        <dbReference type="ARBA" id="ARBA00008462"/>
    </source>
</evidence>
<feature type="transmembrane region" description="Helical" evidence="7">
    <location>
        <begin position="96"/>
        <end position="115"/>
    </location>
</feature>
<evidence type="ECO:0000313" key="8">
    <source>
        <dbReference type="EMBL" id="CRZ10530.1"/>
    </source>
</evidence>
<evidence type="ECO:0000256" key="1">
    <source>
        <dbReference type="ARBA" id="ARBA00004477"/>
    </source>
</evidence>
<evidence type="ECO:0000256" key="6">
    <source>
        <dbReference type="ARBA" id="ARBA00023136"/>
    </source>
</evidence>
<dbReference type="PANTHER" id="PTHR20955:SF1">
    <property type="entry name" value="PROTEIN JAGUNAL HOMOLOG 1"/>
    <property type="match status" value="1"/>
</dbReference>
<protein>
    <submittedName>
        <fullName evidence="8">Uncharacterized protein</fullName>
    </submittedName>
</protein>